<evidence type="ECO:0000313" key="1">
    <source>
        <dbReference type="EMBL" id="ETV87900.1"/>
    </source>
</evidence>
<name>W4H784_APHAT</name>
<sequence length="125" mass="13314">MSPTTLGESPEPSATLRVLSAEGDSTSCACLAPCCSANISGLRSARERDGVSAALLDEGARPPRLPDISDSTSALDSRAWRNDVRVDDCSRTVVWRMELACSWELRVKLARVLVRTGSSFGTTGV</sequence>
<gene>
    <name evidence="1" type="ORF">H257_01312</name>
</gene>
<dbReference type="EMBL" id="KI913115">
    <property type="protein sequence ID" value="ETV87900.1"/>
    <property type="molecule type" value="Genomic_DNA"/>
</dbReference>
<dbReference type="GeneID" id="20803308"/>
<dbReference type="AlphaFoldDB" id="W4H784"/>
<accession>W4H784</accession>
<protein>
    <submittedName>
        <fullName evidence="1">Uncharacterized protein</fullName>
    </submittedName>
</protein>
<organism evidence="1">
    <name type="scientific">Aphanomyces astaci</name>
    <name type="common">Crayfish plague agent</name>
    <dbReference type="NCBI Taxonomy" id="112090"/>
    <lineage>
        <taxon>Eukaryota</taxon>
        <taxon>Sar</taxon>
        <taxon>Stramenopiles</taxon>
        <taxon>Oomycota</taxon>
        <taxon>Saprolegniomycetes</taxon>
        <taxon>Saprolegniales</taxon>
        <taxon>Verrucalvaceae</taxon>
        <taxon>Aphanomyces</taxon>
    </lineage>
</organism>
<dbReference type="RefSeq" id="XP_009822763.1">
    <property type="nucleotide sequence ID" value="XM_009824461.1"/>
</dbReference>
<dbReference type="VEuPathDB" id="FungiDB:H257_01312"/>
<reference evidence="1" key="1">
    <citation type="submission" date="2013-12" db="EMBL/GenBank/DDBJ databases">
        <title>The Genome Sequence of Aphanomyces astaci APO3.</title>
        <authorList>
            <consortium name="The Broad Institute Genomics Platform"/>
            <person name="Russ C."/>
            <person name="Tyler B."/>
            <person name="van West P."/>
            <person name="Dieguez-Uribeondo J."/>
            <person name="Young S.K."/>
            <person name="Zeng Q."/>
            <person name="Gargeya S."/>
            <person name="Fitzgerald M."/>
            <person name="Abouelleil A."/>
            <person name="Alvarado L."/>
            <person name="Chapman S.B."/>
            <person name="Gainer-Dewar J."/>
            <person name="Goldberg J."/>
            <person name="Griggs A."/>
            <person name="Gujja S."/>
            <person name="Hansen M."/>
            <person name="Howarth C."/>
            <person name="Imamovic A."/>
            <person name="Ireland A."/>
            <person name="Larimer J."/>
            <person name="McCowan C."/>
            <person name="Murphy C."/>
            <person name="Pearson M."/>
            <person name="Poon T.W."/>
            <person name="Priest M."/>
            <person name="Roberts A."/>
            <person name="Saif S."/>
            <person name="Shea T."/>
            <person name="Sykes S."/>
            <person name="Wortman J."/>
            <person name="Nusbaum C."/>
            <person name="Birren B."/>
        </authorList>
    </citation>
    <scope>NUCLEOTIDE SEQUENCE [LARGE SCALE GENOMIC DNA]</scope>
    <source>
        <strain evidence="1">APO3</strain>
    </source>
</reference>
<proteinExistence type="predicted"/>